<keyword evidence="1" id="KW-0472">Membrane</keyword>
<organism evidence="2 3">
    <name type="scientific">Funneliformis mosseae</name>
    <name type="common">Endomycorrhizal fungus</name>
    <name type="synonym">Glomus mosseae</name>
    <dbReference type="NCBI Taxonomy" id="27381"/>
    <lineage>
        <taxon>Eukaryota</taxon>
        <taxon>Fungi</taxon>
        <taxon>Fungi incertae sedis</taxon>
        <taxon>Mucoromycota</taxon>
        <taxon>Glomeromycotina</taxon>
        <taxon>Glomeromycetes</taxon>
        <taxon>Glomerales</taxon>
        <taxon>Glomeraceae</taxon>
        <taxon>Funneliformis</taxon>
    </lineage>
</organism>
<feature type="transmembrane region" description="Helical" evidence="1">
    <location>
        <begin position="18"/>
        <end position="34"/>
    </location>
</feature>
<reference evidence="2" key="1">
    <citation type="submission" date="2021-06" db="EMBL/GenBank/DDBJ databases">
        <authorList>
            <person name="Kallberg Y."/>
            <person name="Tangrot J."/>
            <person name="Rosling A."/>
        </authorList>
    </citation>
    <scope>NUCLEOTIDE SEQUENCE</scope>
    <source>
        <strain evidence="2">87-6 pot B 2015</strain>
    </source>
</reference>
<protein>
    <submittedName>
        <fullName evidence="2">633_t:CDS:1</fullName>
    </submittedName>
</protein>
<evidence type="ECO:0000313" key="2">
    <source>
        <dbReference type="EMBL" id="CAG8699384.1"/>
    </source>
</evidence>
<keyword evidence="1" id="KW-1133">Transmembrane helix</keyword>
<keyword evidence="1" id="KW-0812">Transmembrane</keyword>
<feature type="transmembrane region" description="Helical" evidence="1">
    <location>
        <begin position="54"/>
        <end position="78"/>
    </location>
</feature>
<name>A0A9N9HPN9_FUNMO</name>
<accession>A0A9N9HPN9</accession>
<evidence type="ECO:0000256" key="1">
    <source>
        <dbReference type="SAM" id="Phobius"/>
    </source>
</evidence>
<evidence type="ECO:0000313" key="3">
    <source>
        <dbReference type="Proteomes" id="UP000789375"/>
    </source>
</evidence>
<keyword evidence="3" id="KW-1185">Reference proteome</keyword>
<dbReference type="AlphaFoldDB" id="A0A9N9HPN9"/>
<sequence>MSSSLQDVSLAKWQWQDPLTRFFLITIIFIWGYVLELCGEHPDYNPELQYLMSFGSFIVALIVGILAQATLAHMFAYIQGYFLLRRHGIPLEAIMSGEQTPLRVLSACLVIFKQNDVSTKGYKKRRYTKYFQIALYASTLFVYVASVGAGAYASSKLGTPYVYITTPIKWAQTPTVGKQDSLNNAFISRNFIGALNMIQFNSLAKWVDKTRGDKREIAFLPVTFTTLKDALVNANLGDTNGIKWRVEMELDNINMQYLAAQCNADPNPPCDSNITGTFVGRYVSKENKTISWELCNLPSPFEGSVRLDCPVTLKQGLFPRVISELPGNSPRDEHLAEILLRKDELTDLGELLDELLETMEKVFQRPSEWTDLISINVIEQLVAGWGCRAGNFTCAQVKGASTTVRYVGALLEAASNMYPVDYLINVDELIGNSTSTGTLTATHKVCKGGRDPMISVGLMISVPLLMIIVELLPLLFGNKVWWLASDIGFKHIALLRSTRPCGTKCKNDLIDLPKCTTRPDEIPCQTIVRFSENDDHFGLSSDL</sequence>
<dbReference type="Proteomes" id="UP000789375">
    <property type="component" value="Unassembled WGS sequence"/>
</dbReference>
<feature type="transmembrane region" description="Helical" evidence="1">
    <location>
        <begin position="133"/>
        <end position="153"/>
    </location>
</feature>
<gene>
    <name evidence="2" type="ORF">FMOSSE_LOCUS13748</name>
</gene>
<feature type="transmembrane region" description="Helical" evidence="1">
    <location>
        <begin position="453"/>
        <end position="476"/>
    </location>
</feature>
<proteinExistence type="predicted"/>
<dbReference type="EMBL" id="CAJVPP010008742">
    <property type="protein sequence ID" value="CAG8699384.1"/>
    <property type="molecule type" value="Genomic_DNA"/>
</dbReference>
<comment type="caution">
    <text evidence="2">The sequence shown here is derived from an EMBL/GenBank/DDBJ whole genome shotgun (WGS) entry which is preliminary data.</text>
</comment>